<dbReference type="GO" id="GO:0005886">
    <property type="term" value="C:plasma membrane"/>
    <property type="evidence" value="ECO:0007669"/>
    <property type="project" value="UniProtKB-SubCell"/>
</dbReference>
<name>A0A9N9SAQ3_9DIPT</name>
<protein>
    <recommendedName>
        <fullName evidence="8">Gustatory receptor</fullName>
    </recommendedName>
</protein>
<reference evidence="9" key="2">
    <citation type="submission" date="2022-10" db="EMBL/GenBank/DDBJ databases">
        <authorList>
            <consortium name="ENA_rothamsted_submissions"/>
            <consortium name="culmorum"/>
            <person name="King R."/>
        </authorList>
    </citation>
    <scope>NUCLEOTIDE SEQUENCE</scope>
</reference>
<comment type="subcellular location">
    <subcellularLocation>
        <location evidence="1 8">Cell membrane</location>
        <topology evidence="1 8">Multi-pass membrane protein</topology>
    </subcellularLocation>
</comment>
<dbReference type="EMBL" id="OU895880">
    <property type="protein sequence ID" value="CAG9811933.1"/>
    <property type="molecule type" value="Genomic_DNA"/>
</dbReference>
<evidence type="ECO:0000313" key="9">
    <source>
        <dbReference type="EMBL" id="CAG9811933.1"/>
    </source>
</evidence>
<feature type="transmembrane region" description="Helical" evidence="8">
    <location>
        <begin position="78"/>
        <end position="103"/>
    </location>
</feature>
<dbReference type="InterPro" id="IPR013604">
    <property type="entry name" value="7TM_chemorcpt"/>
</dbReference>
<dbReference type="Proteomes" id="UP001153620">
    <property type="component" value="Chromosome 4"/>
</dbReference>
<dbReference type="GO" id="GO:0043025">
    <property type="term" value="C:neuronal cell body"/>
    <property type="evidence" value="ECO:0007669"/>
    <property type="project" value="TreeGrafter"/>
</dbReference>
<proteinExistence type="inferred from homology"/>
<dbReference type="Pfam" id="PF08395">
    <property type="entry name" value="7tm_7"/>
    <property type="match status" value="1"/>
</dbReference>
<dbReference type="OrthoDB" id="6366728at2759"/>
<keyword evidence="7 8" id="KW-0807">Transducer</keyword>
<evidence type="ECO:0000256" key="7">
    <source>
        <dbReference type="ARBA" id="ARBA00023224"/>
    </source>
</evidence>
<gene>
    <name evidence="9" type="ORF">CHIRRI_LOCUS14740</name>
</gene>
<feature type="transmembrane region" description="Helical" evidence="8">
    <location>
        <begin position="20"/>
        <end position="39"/>
    </location>
</feature>
<keyword evidence="4 8" id="KW-1133">Transmembrane helix</keyword>
<dbReference type="GO" id="GO:0008049">
    <property type="term" value="P:male courtship behavior"/>
    <property type="evidence" value="ECO:0007669"/>
    <property type="project" value="TreeGrafter"/>
</dbReference>
<evidence type="ECO:0000256" key="1">
    <source>
        <dbReference type="ARBA" id="ARBA00004651"/>
    </source>
</evidence>
<dbReference type="PANTHER" id="PTHR21143:SF104">
    <property type="entry name" value="GUSTATORY RECEPTOR 8A-RELATED"/>
    <property type="match status" value="1"/>
</dbReference>
<feature type="transmembrane region" description="Helical" evidence="8">
    <location>
        <begin position="202"/>
        <end position="223"/>
    </location>
</feature>
<keyword evidence="2 8" id="KW-1003">Cell membrane</keyword>
<sequence length="335" mass="38291">MTVAIKFFDGGSLLPDLVHQYLQASPMIISIVITCGIFAHTQEISELVQFFNEIDNDINKISPNVQVNYSSHMFPVRVAIIVATILFFTPLIMCGFIAEYFVLDLFTIQMNSSPFITLFTLSCSFAQLVFITLYLLTVLGIRNRYEKINQLLNQNVKISNILKSKNQDSLIKYRDTLRKLSILHLRAHQMVSLINQIFSTPIMVSFGFYTSSGVFSLYELFSIYSLPNVTPQQIGFGFIVSSWWPNAVCVMIMEIWCCMAAVNQGNRTTKILRHILCKEKDGKIRKRLQLFLQQVTHSRPAFSCGLFEFHWESLGIAFGGLVQYLVIMIQFKLAK</sequence>
<evidence type="ECO:0000256" key="3">
    <source>
        <dbReference type="ARBA" id="ARBA00022692"/>
    </source>
</evidence>
<comment type="similarity">
    <text evidence="8">Belongs to the insect chemoreceptor superfamily. Gustatory receptor (GR) family.</text>
</comment>
<dbReference type="PANTHER" id="PTHR21143">
    <property type="entry name" value="INVERTEBRATE GUSTATORY RECEPTOR"/>
    <property type="match status" value="1"/>
</dbReference>
<feature type="transmembrane region" description="Helical" evidence="8">
    <location>
        <begin position="243"/>
        <end position="263"/>
    </location>
</feature>
<evidence type="ECO:0000256" key="8">
    <source>
        <dbReference type="RuleBase" id="RU363108"/>
    </source>
</evidence>
<comment type="caution">
    <text evidence="8">Lacks conserved residue(s) required for the propagation of feature annotation.</text>
</comment>
<keyword evidence="5 8" id="KW-0472">Membrane</keyword>
<keyword evidence="10" id="KW-1185">Reference proteome</keyword>
<organism evidence="9 10">
    <name type="scientific">Chironomus riparius</name>
    <dbReference type="NCBI Taxonomy" id="315576"/>
    <lineage>
        <taxon>Eukaryota</taxon>
        <taxon>Metazoa</taxon>
        <taxon>Ecdysozoa</taxon>
        <taxon>Arthropoda</taxon>
        <taxon>Hexapoda</taxon>
        <taxon>Insecta</taxon>
        <taxon>Pterygota</taxon>
        <taxon>Neoptera</taxon>
        <taxon>Endopterygota</taxon>
        <taxon>Diptera</taxon>
        <taxon>Nematocera</taxon>
        <taxon>Chironomoidea</taxon>
        <taxon>Chironomidae</taxon>
        <taxon>Chironominae</taxon>
        <taxon>Chironomus</taxon>
    </lineage>
</organism>
<feature type="transmembrane region" description="Helical" evidence="8">
    <location>
        <begin position="115"/>
        <end position="141"/>
    </location>
</feature>
<dbReference type="GO" id="GO:0030425">
    <property type="term" value="C:dendrite"/>
    <property type="evidence" value="ECO:0007669"/>
    <property type="project" value="TreeGrafter"/>
</dbReference>
<evidence type="ECO:0000256" key="6">
    <source>
        <dbReference type="ARBA" id="ARBA00023170"/>
    </source>
</evidence>
<dbReference type="GO" id="GO:0007165">
    <property type="term" value="P:signal transduction"/>
    <property type="evidence" value="ECO:0007669"/>
    <property type="project" value="UniProtKB-KW"/>
</dbReference>
<evidence type="ECO:0000256" key="2">
    <source>
        <dbReference type="ARBA" id="ARBA00022475"/>
    </source>
</evidence>
<dbReference type="GO" id="GO:0030424">
    <property type="term" value="C:axon"/>
    <property type="evidence" value="ECO:0007669"/>
    <property type="project" value="TreeGrafter"/>
</dbReference>
<dbReference type="GO" id="GO:0007635">
    <property type="term" value="P:chemosensory behavior"/>
    <property type="evidence" value="ECO:0007669"/>
    <property type="project" value="TreeGrafter"/>
</dbReference>
<evidence type="ECO:0000313" key="10">
    <source>
        <dbReference type="Proteomes" id="UP001153620"/>
    </source>
</evidence>
<accession>A0A9N9SAQ3</accession>
<keyword evidence="6 8" id="KW-0675">Receptor</keyword>
<keyword evidence="3 8" id="KW-0812">Transmembrane</keyword>
<evidence type="ECO:0000256" key="4">
    <source>
        <dbReference type="ARBA" id="ARBA00022989"/>
    </source>
</evidence>
<dbReference type="GO" id="GO:0050909">
    <property type="term" value="P:sensory perception of taste"/>
    <property type="evidence" value="ECO:0007669"/>
    <property type="project" value="InterPro"/>
</dbReference>
<reference evidence="9" key="1">
    <citation type="submission" date="2022-01" db="EMBL/GenBank/DDBJ databases">
        <authorList>
            <person name="King R."/>
        </authorList>
    </citation>
    <scope>NUCLEOTIDE SEQUENCE</scope>
</reference>
<comment type="function">
    <text evidence="8">Gustatory receptor which mediates acceptance or avoidance behavior, depending on its substrates.</text>
</comment>
<dbReference type="AlphaFoldDB" id="A0A9N9SAQ3"/>
<evidence type="ECO:0000256" key="5">
    <source>
        <dbReference type="ARBA" id="ARBA00023136"/>
    </source>
</evidence>